<dbReference type="AlphaFoldDB" id="A0A1G4NSE7"/>
<keyword evidence="1" id="KW-0934">Plastid</keyword>
<name>A0A1G4NSE7_9FLOR</name>
<gene>
    <name evidence="1" type="primary">ORF_10</name>
    <name evidence="1" type="ORF">HV04060_149</name>
</gene>
<dbReference type="GeneID" id="29998543"/>
<keyword evidence="1" id="KW-0150">Chloroplast</keyword>
<dbReference type="InterPro" id="IPR010778">
    <property type="entry name" value="DUF1368"/>
</dbReference>
<reference evidence="1" key="2">
    <citation type="submission" date="2016-10" db="EMBL/GenBank/DDBJ databases">
        <authorList>
            <person name="de Groot N.N."/>
        </authorList>
    </citation>
    <scope>NUCLEOTIDE SEQUENCE</scope>
    <source>
        <strain evidence="1">HV04060</strain>
    </source>
</reference>
<geneLocation type="chloroplast" evidence="1"/>
<evidence type="ECO:0000313" key="1">
    <source>
        <dbReference type="EMBL" id="SCW21577.1"/>
    </source>
</evidence>
<reference evidence="1" key="1">
    <citation type="submission" date="2016-10" db="EMBL/GenBank/DDBJ databases">
        <title>Chloroplast genomes as a tool to resolve red algal phylogenies: a case study in the Nemaliales.</title>
        <authorList>
            <person name="Costa J.F."/>
            <person name="Lin S.M."/>
            <person name="Macaya E.C."/>
            <person name="Fernandez-Garcia C."/>
            <person name="Verbruggen H."/>
        </authorList>
    </citation>
    <scope>NUCLEOTIDE SEQUENCE</scope>
    <source>
        <strain evidence="1">HV04060</strain>
    </source>
</reference>
<dbReference type="Pfam" id="PF07112">
    <property type="entry name" value="DUF1368"/>
    <property type="match status" value="1"/>
</dbReference>
<accession>A0A1G4NSE7</accession>
<dbReference type="RefSeq" id="YP_009313323.1">
    <property type="nucleotide sequence ID" value="NC_031656.1"/>
</dbReference>
<proteinExistence type="predicted"/>
<sequence>MLFVLSFIDSSEKLLPSLLQEISIQDRPRKKVLNKHDYIKITANKNIINTLSRDHIGRNLLNLAKRENKFHPKLSVVKENVLKMCDVQTFFFLDSEKNLSKNLNSNLYFQFDKTNY</sequence>
<organism evidence="1">
    <name type="scientific">Dichotomaria marginata</name>
    <dbReference type="NCBI Taxonomy" id="268567"/>
    <lineage>
        <taxon>Eukaryota</taxon>
        <taxon>Rhodophyta</taxon>
        <taxon>Florideophyceae</taxon>
        <taxon>Nemaliophycidae</taxon>
        <taxon>Nemaliales</taxon>
        <taxon>Galaxauraceae</taxon>
        <taxon>Dichotomaria</taxon>
    </lineage>
</organism>
<protein>
    <submittedName>
        <fullName evidence="1">Uncharacterized protein</fullName>
    </submittedName>
</protein>
<dbReference type="EMBL" id="LT622864">
    <property type="protein sequence ID" value="SCW21577.1"/>
    <property type="molecule type" value="Genomic_DNA"/>
</dbReference>